<sequence>MGTINQLSAAPCLILFIVVFVACTQLLPYSITARPTSSPRPDSNQNAKFARWFVNQCKYGVLANIDFENAPFGNVMSYSDGATGVPYFFLTTTRDPTGMYARSHHSH</sequence>
<feature type="transmembrane region" description="Helical" evidence="1">
    <location>
        <begin position="12"/>
        <end position="31"/>
    </location>
</feature>
<name>A0ABD3D077_9LAMI</name>
<dbReference type="SUPFAM" id="SSF50475">
    <property type="entry name" value="FMN-binding split barrel"/>
    <property type="match status" value="1"/>
</dbReference>
<dbReference type="EMBL" id="JAVIJP010000027">
    <property type="protein sequence ID" value="KAL3635663.1"/>
    <property type="molecule type" value="Genomic_DNA"/>
</dbReference>
<evidence type="ECO:0000313" key="4">
    <source>
        <dbReference type="Proteomes" id="UP001632038"/>
    </source>
</evidence>
<organism evidence="3 4">
    <name type="scientific">Castilleja foliolosa</name>
    <dbReference type="NCBI Taxonomy" id="1961234"/>
    <lineage>
        <taxon>Eukaryota</taxon>
        <taxon>Viridiplantae</taxon>
        <taxon>Streptophyta</taxon>
        <taxon>Embryophyta</taxon>
        <taxon>Tracheophyta</taxon>
        <taxon>Spermatophyta</taxon>
        <taxon>Magnoliopsida</taxon>
        <taxon>eudicotyledons</taxon>
        <taxon>Gunneridae</taxon>
        <taxon>Pentapetalae</taxon>
        <taxon>asterids</taxon>
        <taxon>lamiids</taxon>
        <taxon>Lamiales</taxon>
        <taxon>Orobanchaceae</taxon>
        <taxon>Pedicularideae</taxon>
        <taxon>Castillejinae</taxon>
        <taxon>Castilleja</taxon>
    </lineage>
</organism>
<protein>
    <recommendedName>
        <fullName evidence="2">CREG-like beta-barrel domain-containing protein</fullName>
    </recommendedName>
</protein>
<keyword evidence="1" id="KW-1133">Transmembrane helix</keyword>
<feature type="domain" description="CREG-like beta-barrel" evidence="2">
    <location>
        <begin position="41"/>
        <end position="93"/>
    </location>
</feature>
<reference evidence="4" key="1">
    <citation type="journal article" date="2024" name="IScience">
        <title>Strigolactones Initiate the Formation of Haustorium-like Structures in Castilleja.</title>
        <authorList>
            <person name="Buerger M."/>
            <person name="Peterson D."/>
            <person name="Chory J."/>
        </authorList>
    </citation>
    <scope>NUCLEOTIDE SEQUENCE [LARGE SCALE GENOMIC DNA]</scope>
</reference>
<keyword evidence="1" id="KW-0812">Transmembrane</keyword>
<dbReference type="InterPro" id="IPR012349">
    <property type="entry name" value="Split_barrel_FMN-bd"/>
</dbReference>
<proteinExistence type="predicted"/>
<accession>A0ABD3D077</accession>
<keyword evidence="4" id="KW-1185">Reference proteome</keyword>
<keyword evidence="1" id="KW-0472">Membrane</keyword>
<dbReference type="Proteomes" id="UP001632038">
    <property type="component" value="Unassembled WGS sequence"/>
</dbReference>
<dbReference type="Pfam" id="PF13883">
    <property type="entry name" value="CREG_beta-barrel"/>
    <property type="match status" value="1"/>
</dbReference>
<evidence type="ECO:0000313" key="3">
    <source>
        <dbReference type="EMBL" id="KAL3635663.1"/>
    </source>
</evidence>
<dbReference type="Gene3D" id="2.30.110.10">
    <property type="entry name" value="Electron Transport, Fmn-binding Protein, Chain A"/>
    <property type="match status" value="1"/>
</dbReference>
<evidence type="ECO:0000256" key="1">
    <source>
        <dbReference type="SAM" id="Phobius"/>
    </source>
</evidence>
<comment type="caution">
    <text evidence="3">The sequence shown here is derived from an EMBL/GenBank/DDBJ whole genome shotgun (WGS) entry which is preliminary data.</text>
</comment>
<dbReference type="InterPro" id="IPR055343">
    <property type="entry name" value="CREG_beta-barrel"/>
</dbReference>
<evidence type="ECO:0000259" key="2">
    <source>
        <dbReference type="Pfam" id="PF13883"/>
    </source>
</evidence>
<gene>
    <name evidence="3" type="ORF">CASFOL_020210</name>
</gene>
<dbReference type="AlphaFoldDB" id="A0ABD3D077"/>